<protein>
    <submittedName>
        <fullName evidence="1">Uncharacterized protein</fullName>
    </submittedName>
</protein>
<proteinExistence type="predicted"/>
<dbReference type="AlphaFoldDB" id="A0A2P2KCT9"/>
<accession>A0A2P2KCT9</accession>
<reference evidence="1" key="1">
    <citation type="submission" date="2018-02" db="EMBL/GenBank/DDBJ databases">
        <title>Rhizophora mucronata_Transcriptome.</title>
        <authorList>
            <person name="Meera S.P."/>
            <person name="Sreeshan A."/>
            <person name="Augustine A."/>
        </authorList>
    </citation>
    <scope>NUCLEOTIDE SEQUENCE</scope>
    <source>
        <tissue evidence="1">Leaf</tissue>
    </source>
</reference>
<organism evidence="1">
    <name type="scientific">Rhizophora mucronata</name>
    <name type="common">Asiatic mangrove</name>
    <dbReference type="NCBI Taxonomy" id="61149"/>
    <lineage>
        <taxon>Eukaryota</taxon>
        <taxon>Viridiplantae</taxon>
        <taxon>Streptophyta</taxon>
        <taxon>Embryophyta</taxon>
        <taxon>Tracheophyta</taxon>
        <taxon>Spermatophyta</taxon>
        <taxon>Magnoliopsida</taxon>
        <taxon>eudicotyledons</taxon>
        <taxon>Gunneridae</taxon>
        <taxon>Pentapetalae</taxon>
        <taxon>rosids</taxon>
        <taxon>fabids</taxon>
        <taxon>Malpighiales</taxon>
        <taxon>Rhizophoraceae</taxon>
        <taxon>Rhizophora</taxon>
    </lineage>
</organism>
<name>A0A2P2KCT9_RHIMU</name>
<dbReference type="EMBL" id="GGEC01023069">
    <property type="protein sequence ID" value="MBX03553.1"/>
    <property type="molecule type" value="Transcribed_RNA"/>
</dbReference>
<evidence type="ECO:0000313" key="1">
    <source>
        <dbReference type="EMBL" id="MBX03553.1"/>
    </source>
</evidence>
<sequence length="39" mass="4298">MMVLNATTSGLQPISSITLSNRRASPFLPNLHKPFKMVV</sequence>